<sequence length="1003" mass="110725">MLCKHIGHEAQSCYTKGNAPKPQKFQQQRGKAAAAPRRIERGGHNSGNVNFEIGEPSMAKTDNQGRILDFVVVGIESTNRFNALNQVEGEEEPNQTPESAQTERNANTQKADDVQRERAEVITNTRYHADPNHISVHNEAAPHRIIATVNNCDLHAHNEVAPRRTIATVDNCVLYVHQEGAPHNSNSYAEPNDSHLHTKTVHNDYNAENCDMHNEAAPQGVDVTSLVDNIDHIQDASVANLNVVGDLSVVGHCEGVAMEAPLQCVGPPPPNPFVTIRAKTENDVFVVGRDGFSEDRAAELCGFNAQTFSNLEGSESHNSESHNLHDDQFVFEPEGELNEGEDNESTTHINDLSNVEGNSQEPAPAQTASTQSLLEDAVVRGKHRRTQSSGDNFQQNCSLSPIASVWAQLYGVTHSSRRFAAVGTNGDRRPLPSEPSQSCEHFETYTSNFRQVFGEIRYLGAFASHHRRTEITPPSTSWSMADHHRCNRNAEAHKPIRLNSGNDRPSAMATFTPNPAEFPPLGESTRLNLGNFQPTVDQRARTFSEAVHPANRGYPSSSTDSGKFFLADSAPVAIGTINNVNGRPSITFSDVETQSLAADFKLDLIGKFSHGSPPYSQLHHLLAKSGIERAFTVSLINNKHTLISLSNESDYTRLWLRRIWNLKGFPMRVFKWSPTFTPDQESSIVPVWVNFMELPAHLFQKDASFTIANIIGTPLQIADSTYNQSNLSKARVCIEIDLLKPLLKEFDIKIHGETITQKVAYEQVPQYCSLCRHVGHQDPECYSKGDAPKPPPCGRGSRDRQKNKVVINESPVMEEGECSKDAEARNRYGSEPCPVSVAMTKKVDTQIVEDNVNSDGVESEAVNKSDMENQGKINHAHNDHVGEMGNERDKVTTDKVTGVVGGNDMAIIRLDNTASYMRKGRSSKHITTQTAFKLLHTIKYLGVIVKEIRCRDEAEDEAKDSSRRLAIAPGSAYPECIKICHPTCSLNMNPADIGVEEGESPRC</sequence>
<evidence type="ECO:0000256" key="1">
    <source>
        <dbReference type="SAM" id="MobiDB-lite"/>
    </source>
</evidence>
<reference evidence="3" key="2">
    <citation type="journal article" date="2024" name="Plant">
        <title>Genomic evolution and insights into agronomic trait innovations of Sesamum species.</title>
        <authorList>
            <person name="Miao H."/>
            <person name="Wang L."/>
            <person name="Qu L."/>
            <person name="Liu H."/>
            <person name="Sun Y."/>
            <person name="Le M."/>
            <person name="Wang Q."/>
            <person name="Wei S."/>
            <person name="Zheng Y."/>
            <person name="Lin W."/>
            <person name="Duan Y."/>
            <person name="Cao H."/>
            <person name="Xiong S."/>
            <person name="Wang X."/>
            <person name="Wei L."/>
            <person name="Li C."/>
            <person name="Ma Q."/>
            <person name="Ju M."/>
            <person name="Zhao R."/>
            <person name="Li G."/>
            <person name="Mu C."/>
            <person name="Tian Q."/>
            <person name="Mei H."/>
            <person name="Zhang T."/>
            <person name="Gao T."/>
            <person name="Zhang H."/>
        </authorList>
    </citation>
    <scope>NUCLEOTIDE SEQUENCE</scope>
    <source>
        <strain evidence="3">3651</strain>
    </source>
</reference>
<comment type="caution">
    <text evidence="3">The sequence shown here is derived from an EMBL/GenBank/DDBJ whole genome shotgun (WGS) entry which is preliminary data.</text>
</comment>
<dbReference type="PANTHER" id="PTHR31286:SF179">
    <property type="entry name" value="RNASE H TYPE-1 DOMAIN-CONTAINING PROTEIN"/>
    <property type="match status" value="1"/>
</dbReference>
<name>A0AAE1XKH4_9LAMI</name>
<dbReference type="PANTHER" id="PTHR31286">
    <property type="entry name" value="GLYCINE-RICH CELL WALL STRUCTURAL PROTEIN 1.8-LIKE"/>
    <property type="match status" value="1"/>
</dbReference>
<proteinExistence type="predicted"/>
<dbReference type="InterPro" id="IPR025558">
    <property type="entry name" value="DUF4283"/>
</dbReference>
<dbReference type="EMBL" id="JACGWO010000013">
    <property type="protein sequence ID" value="KAK4413112.1"/>
    <property type="molecule type" value="Genomic_DNA"/>
</dbReference>
<dbReference type="InterPro" id="IPR040256">
    <property type="entry name" value="At4g02000-like"/>
</dbReference>
<evidence type="ECO:0000313" key="4">
    <source>
        <dbReference type="Proteomes" id="UP001293254"/>
    </source>
</evidence>
<feature type="region of interest" description="Disordered" evidence="1">
    <location>
        <begin position="336"/>
        <end position="370"/>
    </location>
</feature>
<reference evidence="3" key="1">
    <citation type="submission" date="2020-06" db="EMBL/GenBank/DDBJ databases">
        <authorList>
            <person name="Li T."/>
            <person name="Hu X."/>
            <person name="Zhang T."/>
            <person name="Song X."/>
            <person name="Zhang H."/>
            <person name="Dai N."/>
            <person name="Sheng W."/>
            <person name="Hou X."/>
            <person name="Wei L."/>
        </authorList>
    </citation>
    <scope>NUCLEOTIDE SEQUENCE</scope>
    <source>
        <strain evidence="3">3651</strain>
        <tissue evidence="3">Leaf</tissue>
    </source>
</reference>
<accession>A0AAE1XKH4</accession>
<feature type="region of interest" description="Disordered" evidence="1">
    <location>
        <begin position="14"/>
        <end position="57"/>
    </location>
</feature>
<feature type="domain" description="DUF4283" evidence="2">
    <location>
        <begin position="598"/>
        <end position="680"/>
    </location>
</feature>
<dbReference type="Pfam" id="PF14111">
    <property type="entry name" value="DUF4283"/>
    <property type="match status" value="1"/>
</dbReference>
<evidence type="ECO:0000259" key="2">
    <source>
        <dbReference type="Pfam" id="PF14111"/>
    </source>
</evidence>
<feature type="compositionally biased region" description="Polar residues" evidence="1">
    <location>
        <begin position="346"/>
        <end position="370"/>
    </location>
</feature>
<dbReference type="Proteomes" id="UP001293254">
    <property type="component" value="Unassembled WGS sequence"/>
</dbReference>
<keyword evidence="4" id="KW-1185">Reference proteome</keyword>
<protein>
    <recommendedName>
        <fullName evidence="2">DUF4283 domain-containing protein</fullName>
    </recommendedName>
</protein>
<feature type="region of interest" description="Disordered" evidence="1">
    <location>
        <begin position="86"/>
        <end position="114"/>
    </location>
</feature>
<dbReference type="AlphaFoldDB" id="A0AAE1XKH4"/>
<gene>
    <name evidence="3" type="ORF">Salat_2958400</name>
</gene>
<organism evidence="3 4">
    <name type="scientific">Sesamum alatum</name>
    <dbReference type="NCBI Taxonomy" id="300844"/>
    <lineage>
        <taxon>Eukaryota</taxon>
        <taxon>Viridiplantae</taxon>
        <taxon>Streptophyta</taxon>
        <taxon>Embryophyta</taxon>
        <taxon>Tracheophyta</taxon>
        <taxon>Spermatophyta</taxon>
        <taxon>Magnoliopsida</taxon>
        <taxon>eudicotyledons</taxon>
        <taxon>Gunneridae</taxon>
        <taxon>Pentapetalae</taxon>
        <taxon>asterids</taxon>
        <taxon>lamiids</taxon>
        <taxon>Lamiales</taxon>
        <taxon>Pedaliaceae</taxon>
        <taxon>Sesamum</taxon>
    </lineage>
</organism>
<feature type="compositionally biased region" description="Polar residues" evidence="1">
    <location>
        <begin position="94"/>
        <end position="109"/>
    </location>
</feature>
<evidence type="ECO:0000313" key="3">
    <source>
        <dbReference type="EMBL" id="KAK4413112.1"/>
    </source>
</evidence>
<feature type="region of interest" description="Disordered" evidence="1">
    <location>
        <begin position="782"/>
        <end position="802"/>
    </location>
</feature>